<proteinExistence type="predicted"/>
<evidence type="ECO:0000313" key="3">
    <source>
        <dbReference type="Proteomes" id="UP000016936"/>
    </source>
</evidence>
<reference evidence="2 3" key="1">
    <citation type="journal article" date="2012" name="PLoS Pathog.">
        <title>Diverse lifestyles and strategies of plant pathogenesis encoded in the genomes of eighteen Dothideomycetes fungi.</title>
        <authorList>
            <person name="Ohm R.A."/>
            <person name="Feau N."/>
            <person name="Henrissat B."/>
            <person name="Schoch C.L."/>
            <person name="Horwitz B.A."/>
            <person name="Barry K.W."/>
            <person name="Condon B.J."/>
            <person name="Copeland A.C."/>
            <person name="Dhillon B."/>
            <person name="Glaser F."/>
            <person name="Hesse C.N."/>
            <person name="Kosti I."/>
            <person name="LaButti K."/>
            <person name="Lindquist E.A."/>
            <person name="Lucas S."/>
            <person name="Salamov A.A."/>
            <person name="Bradshaw R.E."/>
            <person name="Ciuffetti L."/>
            <person name="Hamelin R.C."/>
            <person name="Kema G.H.J."/>
            <person name="Lawrence C."/>
            <person name="Scott J.A."/>
            <person name="Spatafora J.W."/>
            <person name="Turgeon B.G."/>
            <person name="de Wit P.J.G.M."/>
            <person name="Zhong S."/>
            <person name="Goodwin S.B."/>
            <person name="Grigoriev I.V."/>
        </authorList>
    </citation>
    <scope>NUCLEOTIDE SEQUENCE [LARGE SCALE GENOMIC DNA]</scope>
    <source>
        <strain evidence="3">C5 / ATCC 48332 / race O</strain>
    </source>
</reference>
<gene>
    <name evidence="2" type="ORF">COCHEDRAFT_1096849</name>
</gene>
<dbReference type="Proteomes" id="UP000016936">
    <property type="component" value="Unassembled WGS sequence"/>
</dbReference>
<dbReference type="HOGENOM" id="CLU_1970332_0_0_1"/>
<feature type="chain" id="PRO_5004027204" description="Secreted protein" evidence="1">
    <location>
        <begin position="17"/>
        <end position="127"/>
    </location>
</feature>
<dbReference type="OrthoDB" id="3690447at2759"/>
<sequence length="127" mass="13940">MILWALLCSSLTPSHSPSCLMYVSQSTAARRAFLELVANDAANAARQLAAWASICKTVRVLQCPWCWLLPGTRNNSTTPAGQVAFCRRCILAAANPAFCCMALAFSRTAKLHELPPSHRCARSFKWL</sequence>
<protein>
    <recommendedName>
        <fullName evidence="4">Secreted protein</fullName>
    </recommendedName>
</protein>
<keyword evidence="1" id="KW-0732">Signal</keyword>
<feature type="signal peptide" evidence="1">
    <location>
        <begin position="1"/>
        <end position="16"/>
    </location>
</feature>
<reference evidence="3" key="2">
    <citation type="journal article" date="2013" name="PLoS Genet.">
        <title>Comparative genome structure, secondary metabolite, and effector coding capacity across Cochliobolus pathogens.</title>
        <authorList>
            <person name="Condon B.J."/>
            <person name="Leng Y."/>
            <person name="Wu D."/>
            <person name="Bushley K.E."/>
            <person name="Ohm R.A."/>
            <person name="Otillar R."/>
            <person name="Martin J."/>
            <person name="Schackwitz W."/>
            <person name="Grimwood J."/>
            <person name="MohdZainudin N."/>
            <person name="Xue C."/>
            <person name="Wang R."/>
            <person name="Manning V.A."/>
            <person name="Dhillon B."/>
            <person name="Tu Z.J."/>
            <person name="Steffenson B.J."/>
            <person name="Salamov A."/>
            <person name="Sun H."/>
            <person name="Lowry S."/>
            <person name="LaButti K."/>
            <person name="Han J."/>
            <person name="Copeland A."/>
            <person name="Lindquist E."/>
            <person name="Barry K."/>
            <person name="Schmutz J."/>
            <person name="Baker S.E."/>
            <person name="Ciuffetti L.M."/>
            <person name="Grigoriev I.V."/>
            <person name="Zhong S."/>
            <person name="Turgeon B.G."/>
        </authorList>
    </citation>
    <scope>NUCLEOTIDE SEQUENCE [LARGE SCALE GENOMIC DNA]</scope>
    <source>
        <strain evidence="3">C5 / ATCC 48332 / race O</strain>
    </source>
</reference>
<dbReference type="AlphaFoldDB" id="M2UZM7"/>
<evidence type="ECO:0000313" key="2">
    <source>
        <dbReference type="EMBL" id="EMD93248.1"/>
    </source>
</evidence>
<organism evidence="2 3">
    <name type="scientific">Cochliobolus heterostrophus (strain C5 / ATCC 48332 / race O)</name>
    <name type="common">Southern corn leaf blight fungus</name>
    <name type="synonym">Bipolaris maydis</name>
    <dbReference type="NCBI Taxonomy" id="701091"/>
    <lineage>
        <taxon>Eukaryota</taxon>
        <taxon>Fungi</taxon>
        <taxon>Dikarya</taxon>
        <taxon>Ascomycota</taxon>
        <taxon>Pezizomycotina</taxon>
        <taxon>Dothideomycetes</taxon>
        <taxon>Pleosporomycetidae</taxon>
        <taxon>Pleosporales</taxon>
        <taxon>Pleosporineae</taxon>
        <taxon>Pleosporaceae</taxon>
        <taxon>Bipolaris</taxon>
    </lineage>
</organism>
<name>M2UZM7_COCH5</name>
<dbReference type="EMBL" id="KB445573">
    <property type="protein sequence ID" value="EMD93248.1"/>
    <property type="molecule type" value="Genomic_DNA"/>
</dbReference>
<accession>M2UZM7</accession>
<evidence type="ECO:0000256" key="1">
    <source>
        <dbReference type="SAM" id="SignalP"/>
    </source>
</evidence>
<keyword evidence="3" id="KW-1185">Reference proteome</keyword>
<evidence type="ECO:0008006" key="4">
    <source>
        <dbReference type="Google" id="ProtNLM"/>
    </source>
</evidence>
<dbReference type="OMA" id="WASICKT"/>